<dbReference type="AlphaFoldDB" id="A0A081NMA5"/>
<name>A0A081NMA5_9GAMM</name>
<dbReference type="RefSeq" id="WP_034833481.1">
    <property type="nucleotide sequence ID" value="NZ_JOKH01000001.1"/>
</dbReference>
<reference evidence="1 2" key="1">
    <citation type="submission" date="2014-06" db="EMBL/GenBank/DDBJ databases">
        <title>Whole Genome Sequences of Three Symbiotic Endozoicomonas Bacteria.</title>
        <authorList>
            <person name="Neave M.J."/>
            <person name="Apprill A."/>
            <person name="Voolstra C.R."/>
        </authorList>
    </citation>
    <scope>NUCLEOTIDE SEQUENCE [LARGE SCALE GENOMIC DNA]</scope>
    <source>
        <strain evidence="1 2">DSM 25634</strain>
    </source>
</reference>
<evidence type="ECO:0000313" key="1">
    <source>
        <dbReference type="EMBL" id="KEQ19578.1"/>
    </source>
</evidence>
<keyword evidence="2" id="KW-1185">Reference proteome</keyword>
<protein>
    <submittedName>
        <fullName evidence="1">Uncharacterized protein</fullName>
    </submittedName>
</protein>
<dbReference type="EMBL" id="JOKH01000001">
    <property type="protein sequence ID" value="KEQ19578.1"/>
    <property type="molecule type" value="Genomic_DNA"/>
</dbReference>
<organism evidence="1 2">
    <name type="scientific">Endozoicomonas numazuensis</name>
    <dbReference type="NCBI Taxonomy" id="1137799"/>
    <lineage>
        <taxon>Bacteria</taxon>
        <taxon>Pseudomonadati</taxon>
        <taxon>Pseudomonadota</taxon>
        <taxon>Gammaproteobacteria</taxon>
        <taxon>Oceanospirillales</taxon>
        <taxon>Endozoicomonadaceae</taxon>
        <taxon>Endozoicomonas</taxon>
    </lineage>
</organism>
<dbReference type="STRING" id="1137799.GZ78_06645"/>
<comment type="caution">
    <text evidence="1">The sequence shown here is derived from an EMBL/GenBank/DDBJ whole genome shotgun (WGS) entry which is preliminary data.</text>
</comment>
<accession>A0A081NMA5</accession>
<sequence length="87" mass="9848">MKPNTQTVMQELIEQVRGAVPFDRPEAEICTGKCVGCPKKLLEFLDQELTDWEIRLKDEETPKLGEISRLAKTSKKVHKALARNGLV</sequence>
<evidence type="ECO:0000313" key="2">
    <source>
        <dbReference type="Proteomes" id="UP000028073"/>
    </source>
</evidence>
<dbReference type="Proteomes" id="UP000028073">
    <property type="component" value="Unassembled WGS sequence"/>
</dbReference>
<dbReference type="eggNOG" id="ENOG5032ZAU">
    <property type="taxonomic scope" value="Bacteria"/>
</dbReference>
<dbReference type="OrthoDB" id="6238348at2"/>
<proteinExistence type="predicted"/>
<gene>
    <name evidence="1" type="ORF">GZ78_06645</name>
</gene>